<dbReference type="Proteomes" id="UP001497392">
    <property type="component" value="Unassembled WGS sequence"/>
</dbReference>
<proteinExistence type="inferred from homology"/>
<comment type="similarity">
    <text evidence="4">Belongs to the NDUFAF3 family.</text>
</comment>
<evidence type="ECO:0000313" key="5">
    <source>
        <dbReference type="EMBL" id="CAL5229902.1"/>
    </source>
</evidence>
<dbReference type="Gene3D" id="3.40.1230.10">
    <property type="entry name" value="MTH938-like"/>
    <property type="match status" value="1"/>
</dbReference>
<keyword evidence="6" id="KW-1185">Reference proteome</keyword>
<sequence length="161" mass="17088">MFAKRLAPLIGTQRLKHLTCRRAPYATTAETYDLITQEQGLSRIEGYTSGGFIVNDTHVQGAVLCLSNLVLHWKVQSLADVSVDSLAVLDIIKPKPDIVVIGCGANIERLPDTLTRGLAAKGIAVEVASTPNALATFNVLNQEGRVTAGALLPLQAGAGDR</sequence>
<dbReference type="Pfam" id="PF04430">
    <property type="entry name" value="DUF498"/>
    <property type="match status" value="1"/>
</dbReference>
<comment type="caution">
    <text evidence="5">The sequence shown here is derived from an EMBL/GenBank/DDBJ whole genome shotgun (WGS) entry which is preliminary data.</text>
</comment>
<name>A0ABP1GCT9_9CHLO</name>
<organism evidence="5 6">
    <name type="scientific">Coccomyxa viridis</name>
    <dbReference type="NCBI Taxonomy" id="1274662"/>
    <lineage>
        <taxon>Eukaryota</taxon>
        <taxon>Viridiplantae</taxon>
        <taxon>Chlorophyta</taxon>
        <taxon>core chlorophytes</taxon>
        <taxon>Trebouxiophyceae</taxon>
        <taxon>Trebouxiophyceae incertae sedis</taxon>
        <taxon>Coccomyxaceae</taxon>
        <taxon>Coccomyxa</taxon>
    </lineage>
</organism>
<evidence type="ECO:0000256" key="2">
    <source>
        <dbReference type="ARBA" id="ARBA00021776"/>
    </source>
</evidence>
<keyword evidence="3" id="KW-0496">Mitochondrion</keyword>
<dbReference type="InterPro" id="IPR034095">
    <property type="entry name" value="NDUF3"/>
</dbReference>
<evidence type="ECO:0000256" key="1">
    <source>
        <dbReference type="ARBA" id="ARBA00004173"/>
    </source>
</evidence>
<comment type="subcellular location">
    <subcellularLocation>
        <location evidence="1">Mitochondrion</location>
    </subcellularLocation>
</comment>
<dbReference type="PANTHER" id="PTHR21192">
    <property type="entry name" value="NUCLEAR PROTEIN E3-3"/>
    <property type="match status" value="1"/>
</dbReference>
<gene>
    <name evidence="5" type="primary">g13322</name>
    <name evidence="5" type="ORF">VP750_LOCUS11808</name>
</gene>
<dbReference type="PANTHER" id="PTHR21192:SF2">
    <property type="entry name" value="NADH DEHYDROGENASE [UBIQUINONE] 1 ALPHA SUBCOMPLEX ASSEMBLY FACTOR 3"/>
    <property type="match status" value="1"/>
</dbReference>
<evidence type="ECO:0000313" key="6">
    <source>
        <dbReference type="Proteomes" id="UP001497392"/>
    </source>
</evidence>
<dbReference type="InterPro" id="IPR007523">
    <property type="entry name" value="NDUFAF3/AAMDC"/>
</dbReference>
<evidence type="ECO:0000256" key="4">
    <source>
        <dbReference type="ARBA" id="ARBA00049984"/>
    </source>
</evidence>
<dbReference type="EMBL" id="CAXHTA020000021">
    <property type="protein sequence ID" value="CAL5229902.1"/>
    <property type="molecule type" value="Genomic_DNA"/>
</dbReference>
<evidence type="ECO:0000256" key="3">
    <source>
        <dbReference type="ARBA" id="ARBA00023128"/>
    </source>
</evidence>
<dbReference type="CDD" id="cd05125">
    <property type="entry name" value="Mth938_2P1-like"/>
    <property type="match status" value="1"/>
</dbReference>
<dbReference type="InterPro" id="IPR036748">
    <property type="entry name" value="MTH938-like_sf"/>
</dbReference>
<protein>
    <recommendedName>
        <fullName evidence="2">NADH dehydrogenase [ubiquinone] 1 alpha subcomplex assembly factor 3</fullName>
    </recommendedName>
</protein>
<reference evidence="5 6" key="1">
    <citation type="submission" date="2024-06" db="EMBL/GenBank/DDBJ databases">
        <authorList>
            <person name="Kraege A."/>
            <person name="Thomma B."/>
        </authorList>
    </citation>
    <scope>NUCLEOTIDE SEQUENCE [LARGE SCALE GENOMIC DNA]</scope>
</reference>
<dbReference type="SUPFAM" id="SSF64076">
    <property type="entry name" value="MTH938-like"/>
    <property type="match status" value="1"/>
</dbReference>
<accession>A0ABP1GCT9</accession>